<protein>
    <submittedName>
        <fullName evidence="1">Uncharacterized protein</fullName>
    </submittedName>
</protein>
<dbReference type="Proteomes" id="UP000677423">
    <property type="component" value="Segment"/>
</dbReference>
<accession>A0A8E7FYJ8</accession>
<gene>
    <name evidence="1" type="ORF">p113_75</name>
</gene>
<proteinExistence type="predicted"/>
<keyword evidence="2" id="KW-1185">Reference proteome</keyword>
<evidence type="ECO:0000313" key="2">
    <source>
        <dbReference type="Proteomes" id="UP000677423"/>
    </source>
</evidence>
<sequence>MQTETKNFEVIRKTDDLIYYHLAKETSYAVSKTDKQEWEEAMT</sequence>
<dbReference type="EMBL" id="MZ147816">
    <property type="protein sequence ID" value="QVW54497.1"/>
    <property type="molecule type" value="Genomic_DNA"/>
</dbReference>
<reference evidence="1 2" key="1">
    <citation type="submission" date="2021-05" db="EMBL/GenBank/DDBJ databases">
        <authorList>
            <person name="Canfield G.S."/>
            <person name="Duerkop B.A."/>
        </authorList>
    </citation>
    <scope>NUCLEOTIDE SEQUENCE [LARGE SCALE GENOMIC DNA]</scope>
</reference>
<name>A0A8E7FYJ8_9CAUD</name>
<evidence type="ECO:0000313" key="1">
    <source>
        <dbReference type="EMBL" id="QVW54497.1"/>
    </source>
</evidence>
<organism evidence="1 2">
    <name type="scientific">Enterococcus phage 113</name>
    <dbReference type="NCBI Taxonomy" id="2835638"/>
    <lineage>
        <taxon>Viruses</taxon>
        <taxon>Duplodnaviria</taxon>
        <taxon>Heunggongvirae</taxon>
        <taxon>Uroviricota</taxon>
        <taxon>Caudoviricetes</taxon>
        <taxon>Herelleviridae</taxon>
        <taxon>Brockvirinae</taxon>
        <taxon>Schiekvirus</taxon>
        <taxon>Schiekvirus sv113</taxon>
    </lineage>
</organism>